<keyword evidence="4 12" id="KW-0328">Glycosyltransferase</keyword>
<reference evidence="13 14" key="1">
    <citation type="submission" date="2013-03" db="EMBL/GenBank/DDBJ databases">
        <title>The Genome Sequence of Exophiala aquamarina CBS 119918.</title>
        <authorList>
            <consortium name="The Broad Institute Genomics Platform"/>
            <person name="Cuomo C."/>
            <person name="de Hoog S."/>
            <person name="Gorbushina A."/>
            <person name="Walker B."/>
            <person name="Young S.K."/>
            <person name="Zeng Q."/>
            <person name="Gargeya S."/>
            <person name="Fitzgerald M."/>
            <person name="Haas B."/>
            <person name="Abouelleil A."/>
            <person name="Allen A.W."/>
            <person name="Alvarado L."/>
            <person name="Arachchi H.M."/>
            <person name="Berlin A.M."/>
            <person name="Chapman S.B."/>
            <person name="Gainer-Dewar J."/>
            <person name="Goldberg J."/>
            <person name="Griggs A."/>
            <person name="Gujja S."/>
            <person name="Hansen M."/>
            <person name="Howarth C."/>
            <person name="Imamovic A."/>
            <person name="Ireland A."/>
            <person name="Larimer J."/>
            <person name="McCowan C."/>
            <person name="Murphy C."/>
            <person name="Pearson M."/>
            <person name="Poon T.W."/>
            <person name="Priest M."/>
            <person name="Roberts A."/>
            <person name="Saif S."/>
            <person name="Shea T."/>
            <person name="Sisk P."/>
            <person name="Sykes S."/>
            <person name="Wortman J."/>
            <person name="Nusbaum C."/>
            <person name="Birren B."/>
        </authorList>
    </citation>
    <scope>NUCLEOTIDE SEQUENCE [LARGE SCALE GENOMIC DNA]</scope>
    <source>
        <strain evidence="13 14">CBS 119918</strain>
    </source>
</reference>
<feature type="transmembrane region" description="Helical" evidence="12">
    <location>
        <begin position="185"/>
        <end position="211"/>
    </location>
</feature>
<dbReference type="UniPathway" id="UPA00378"/>
<evidence type="ECO:0000256" key="9">
    <source>
        <dbReference type="ARBA" id="ARBA00023136"/>
    </source>
</evidence>
<evidence type="ECO:0000256" key="7">
    <source>
        <dbReference type="ARBA" id="ARBA00022824"/>
    </source>
</evidence>
<evidence type="ECO:0000256" key="6">
    <source>
        <dbReference type="ARBA" id="ARBA00022692"/>
    </source>
</evidence>
<evidence type="ECO:0000256" key="5">
    <source>
        <dbReference type="ARBA" id="ARBA00022679"/>
    </source>
</evidence>
<dbReference type="GO" id="GO:0052917">
    <property type="term" value="F:dol-P-Man:Man(7)GlcNAc(2)-PP-Dol alpha-1,6-mannosyltransferase activity"/>
    <property type="evidence" value="ECO:0007669"/>
    <property type="project" value="UniProtKB-EC"/>
</dbReference>
<keyword evidence="14" id="KW-1185">Reference proteome</keyword>
<evidence type="ECO:0000256" key="10">
    <source>
        <dbReference type="ARBA" id="ARBA00044721"/>
    </source>
</evidence>
<keyword evidence="7 12" id="KW-0256">Endoplasmic reticulum</keyword>
<comment type="pathway">
    <text evidence="2">Protein modification; protein glycosylation.</text>
</comment>
<comment type="caution">
    <text evidence="13">The sequence shown here is derived from an EMBL/GenBank/DDBJ whole genome shotgun (WGS) entry which is preliminary data.</text>
</comment>
<feature type="transmembrane region" description="Helical" evidence="12">
    <location>
        <begin position="343"/>
        <end position="362"/>
    </location>
</feature>
<feature type="transmembrane region" description="Helical" evidence="12">
    <location>
        <begin position="7"/>
        <end position="25"/>
    </location>
</feature>
<dbReference type="RefSeq" id="XP_013262632.1">
    <property type="nucleotide sequence ID" value="XM_013407178.1"/>
</dbReference>
<keyword evidence="6 12" id="KW-0812">Transmembrane</keyword>
<dbReference type="Proteomes" id="UP000027920">
    <property type="component" value="Unassembled WGS sequence"/>
</dbReference>
<feature type="transmembrane region" description="Helical" evidence="12">
    <location>
        <begin position="100"/>
        <end position="121"/>
    </location>
</feature>
<feature type="transmembrane region" description="Helical" evidence="12">
    <location>
        <begin position="374"/>
        <end position="394"/>
    </location>
</feature>
<dbReference type="GO" id="GO:0006487">
    <property type="term" value="P:protein N-linked glycosylation"/>
    <property type="evidence" value="ECO:0007669"/>
    <property type="project" value="TreeGrafter"/>
</dbReference>
<evidence type="ECO:0000256" key="1">
    <source>
        <dbReference type="ARBA" id="ARBA00004477"/>
    </source>
</evidence>
<dbReference type="AlphaFoldDB" id="A0A072PJU8"/>
<dbReference type="InterPro" id="IPR005599">
    <property type="entry name" value="GPI_mannosylTrfase"/>
</dbReference>
<organism evidence="13 14">
    <name type="scientific">Exophiala aquamarina CBS 119918</name>
    <dbReference type="NCBI Taxonomy" id="1182545"/>
    <lineage>
        <taxon>Eukaryota</taxon>
        <taxon>Fungi</taxon>
        <taxon>Dikarya</taxon>
        <taxon>Ascomycota</taxon>
        <taxon>Pezizomycotina</taxon>
        <taxon>Eurotiomycetes</taxon>
        <taxon>Chaetothyriomycetidae</taxon>
        <taxon>Chaetothyriales</taxon>
        <taxon>Herpotrichiellaceae</taxon>
        <taxon>Exophiala</taxon>
    </lineage>
</organism>
<name>A0A072PJU8_9EURO</name>
<feature type="transmembrane region" description="Helical" evidence="12">
    <location>
        <begin position="141"/>
        <end position="164"/>
    </location>
</feature>
<sequence>MARKLEMWQLSYIIFPAFVLLHLYTAPYTKVEESFNMQATHDILTYGVPTEHVYLRLKAQYDHMTFAGAVPRTFVGSLVLAAFARPFVWYGALNGEQQQFLVRALLGLFNAAALVSYAAGVRRAYGRVAAEWYMWLQASQFHILFYSSRTLPNMFAFGISTIALRFFLPDPASSTAKIKRTRLALYLLTLPTVIFRSELALLLGAQCIYILLKSGSVANAAALVRTTLVPAILAATVVGLVLTVSIDTFFWQSRTLQWPEMAGFLSNVFPTKGNLGASAWGTSPWHWYFTSAIPRMLINPLLLLLIPWGLTATALAPSLFDLLIPPLAYTAVYSLLPHKETRFLFPIIPPLTASLALIASYTTIRMGRSIIYKLMTFSLLTTTLISTYISHGLLLPLSAQTYPGGTALSSLHALSLNYRPQPQIRVHVTNLALQTGVTHFLDIPSSVLHDRPLFVLPGSADGRKPTIAPKARSKWIYDKSDNETEFLMPAFWAHFDYVIVEDPSCVIGAWDVVDKVFGLGKPSVLAPDVGRGLLVLGPKEKRREDDGLSRLLASMYGHAGKWVYGVLHDILREGYGIDRILGSTGRDWSLTRGWWLHWALEPKLFILKRPEGGIRPS</sequence>
<evidence type="ECO:0000256" key="2">
    <source>
        <dbReference type="ARBA" id="ARBA00004922"/>
    </source>
</evidence>
<dbReference type="EMBL" id="AMGV01000003">
    <property type="protein sequence ID" value="KEF60042.1"/>
    <property type="molecule type" value="Genomic_DNA"/>
</dbReference>
<dbReference type="PANTHER" id="PTHR22760">
    <property type="entry name" value="GLYCOSYLTRANSFERASE"/>
    <property type="match status" value="1"/>
</dbReference>
<feature type="transmembrane region" description="Helical" evidence="12">
    <location>
        <begin position="74"/>
        <end position="93"/>
    </location>
</feature>
<evidence type="ECO:0000256" key="4">
    <source>
        <dbReference type="ARBA" id="ARBA00022676"/>
    </source>
</evidence>
<dbReference type="PANTHER" id="PTHR22760:SF1">
    <property type="entry name" value="DOL-P-MAN:MAN(7)GLCNAC(2)-PP-DOL ALPHA-1,6-MANNOSYLTRANSFERASE"/>
    <property type="match status" value="1"/>
</dbReference>
<dbReference type="OrthoDB" id="19039at2759"/>
<protein>
    <recommendedName>
        <fullName evidence="12">Mannosyltransferase</fullName>
        <ecNumber evidence="12">2.4.1.-</ecNumber>
    </recommendedName>
</protein>
<dbReference type="GO" id="GO:0005789">
    <property type="term" value="C:endoplasmic reticulum membrane"/>
    <property type="evidence" value="ECO:0007669"/>
    <property type="project" value="UniProtKB-SubCell"/>
</dbReference>
<evidence type="ECO:0000256" key="12">
    <source>
        <dbReference type="RuleBase" id="RU363075"/>
    </source>
</evidence>
<evidence type="ECO:0000256" key="11">
    <source>
        <dbReference type="ARBA" id="ARBA00048899"/>
    </source>
</evidence>
<dbReference type="STRING" id="1182545.A0A072PJU8"/>
<feature type="transmembrane region" description="Helical" evidence="12">
    <location>
        <begin position="301"/>
        <end position="323"/>
    </location>
</feature>
<comment type="function">
    <text evidence="10">Mannosyltransferase that operates in the biosynthetic pathway of dolichol-linked oligosaccharides, the glycan precursors employed in protein asparagine (N)-glycosylation. The assembly of dolichol-linked oligosaccharides begins on the cytosolic side of the endoplasmic reticulum membrane and finishes in its lumen. The sequential addition of sugars to dolichol pyrophosphate produces dolichol-linked oligosaccharides containing fourteen sugars, including two GlcNAcs, nine mannoses and three glucoses. Once assembled, the oligosaccharide is transferred from the lipid to nascent proteins by oligosaccharyltransferases. In the lumen of the endoplasmic reticulum, adds the eighth mannose residue in an alpha-1,6 linkage onto Man(7)GlcNAc(2)-PP-dolichol to produce Man(8)GlcNAc(2)-PP-dolichol.</text>
</comment>
<evidence type="ECO:0000256" key="3">
    <source>
        <dbReference type="ARBA" id="ARBA00007063"/>
    </source>
</evidence>
<comment type="subcellular location">
    <subcellularLocation>
        <location evidence="1 12">Endoplasmic reticulum membrane</location>
        <topology evidence="1 12">Multi-pass membrane protein</topology>
    </subcellularLocation>
</comment>
<comment type="catalytic activity">
    <reaction evidence="11">
        <text>an alpha-D-Man-(1-&gt;2)-alpha-D-Man-(1-&gt;2)-alpha-D-Man-(1-&gt;3)-[alpha-D-Man-(1-&gt;2)-alpha-D-Man-(1-&gt;3)-alpha-D-Man-(1-&gt;6)]-beta-D-Man-(1-&gt;4)-beta-D-GlcNAc-(1-&gt;4)-alpha-D-GlcNAc-diphospho-di-trans,poly-cis-dolichol + a di-trans,poly-cis-dolichyl beta-D-mannosyl phosphate = an alpha-D-Man-(1-&gt;2)-alpha-D-Man-(1-&gt;2)-alpha-D-Man-(1-&gt;3)-[alpha-D-Man-(1-&gt;2)-alpha-D-Man-(1-&gt;3)-[alpha-D-Man-(1-&gt;6)]-alpha-D-Man-(1-&gt;6)]-beta-D-Man-(1-&gt;4)-beta-D-GlcNAc-(1-&gt;4)-alpha-D-GlcNAc-diphospho-di-trans,poly-cis-dolichol + a di-trans,poly-cis-dolichyl phosphate + H(+)</text>
        <dbReference type="Rhea" id="RHEA:29535"/>
        <dbReference type="Rhea" id="RHEA-COMP:19498"/>
        <dbReference type="Rhea" id="RHEA-COMP:19501"/>
        <dbReference type="Rhea" id="RHEA-COMP:19518"/>
        <dbReference type="Rhea" id="RHEA-COMP:19519"/>
        <dbReference type="ChEBI" id="CHEBI:15378"/>
        <dbReference type="ChEBI" id="CHEBI:57683"/>
        <dbReference type="ChEBI" id="CHEBI:58211"/>
        <dbReference type="ChEBI" id="CHEBI:132517"/>
        <dbReference type="ChEBI" id="CHEBI:132519"/>
        <dbReference type="EC" id="2.4.1.260"/>
    </reaction>
    <physiologicalReaction direction="left-to-right" evidence="11">
        <dbReference type="Rhea" id="RHEA:29536"/>
    </physiologicalReaction>
</comment>
<gene>
    <name evidence="13" type="ORF">A1O9_04892</name>
</gene>
<keyword evidence="8 12" id="KW-1133">Transmembrane helix</keyword>
<dbReference type="HOGENOM" id="CLU_008917_4_1_1"/>
<keyword evidence="5" id="KW-0808">Transferase</keyword>
<dbReference type="VEuPathDB" id="FungiDB:A1O9_04892"/>
<proteinExistence type="inferred from homology"/>
<comment type="similarity">
    <text evidence="3 12">Belongs to the glycosyltransferase 22 family.</text>
</comment>
<keyword evidence="9 12" id="KW-0472">Membrane</keyword>
<evidence type="ECO:0000313" key="14">
    <source>
        <dbReference type="Proteomes" id="UP000027920"/>
    </source>
</evidence>
<dbReference type="GeneID" id="25279819"/>
<feature type="transmembrane region" description="Helical" evidence="12">
    <location>
        <begin position="231"/>
        <end position="251"/>
    </location>
</feature>
<accession>A0A072PJU8</accession>
<dbReference type="Pfam" id="PF03901">
    <property type="entry name" value="Glyco_transf_22"/>
    <property type="match status" value="1"/>
</dbReference>
<dbReference type="EC" id="2.4.1.-" evidence="12"/>
<evidence type="ECO:0000256" key="8">
    <source>
        <dbReference type="ARBA" id="ARBA00022989"/>
    </source>
</evidence>
<evidence type="ECO:0000313" key="13">
    <source>
        <dbReference type="EMBL" id="KEF60042.1"/>
    </source>
</evidence>